<gene>
    <name evidence="1" type="primary">WDR16</name>
    <name evidence="1" type="ORF">g.444</name>
</gene>
<sequence>MYNSRNYFMTGREDQSVEIWLYNDCKATHVGKGHVGAMTSVRMNPDSKYEHGRRHIPVAVPVRGRVALGPEPYNQRTSKTHRKGKTSWWPVKAATVTRR</sequence>
<reference evidence="1" key="1">
    <citation type="submission" date="2018-04" db="EMBL/GenBank/DDBJ databases">
        <title>Transcriptome assembly of Sipha flava.</title>
        <authorList>
            <person name="Scully E.D."/>
            <person name="Geib S.M."/>
            <person name="Palmer N.A."/>
            <person name="Koch K."/>
            <person name="Bradshaw J."/>
            <person name="Heng-Moss T."/>
            <person name="Sarath G."/>
        </authorList>
    </citation>
    <scope>NUCLEOTIDE SEQUENCE</scope>
</reference>
<protein>
    <submittedName>
        <fullName evidence="1">WD repeat-containing protein 16</fullName>
    </submittedName>
</protein>
<proteinExistence type="predicted"/>
<dbReference type="AlphaFoldDB" id="A0A2S2Q2U5"/>
<dbReference type="EMBL" id="GGMS01002840">
    <property type="protein sequence ID" value="MBY72043.1"/>
    <property type="molecule type" value="Transcribed_RNA"/>
</dbReference>
<dbReference type="Gene3D" id="2.130.10.10">
    <property type="entry name" value="YVTN repeat-like/Quinoprotein amine dehydrogenase"/>
    <property type="match status" value="1"/>
</dbReference>
<dbReference type="InterPro" id="IPR015943">
    <property type="entry name" value="WD40/YVTN_repeat-like_dom_sf"/>
</dbReference>
<organism evidence="1">
    <name type="scientific">Sipha flava</name>
    <name type="common">yellow sugarcane aphid</name>
    <dbReference type="NCBI Taxonomy" id="143950"/>
    <lineage>
        <taxon>Eukaryota</taxon>
        <taxon>Metazoa</taxon>
        <taxon>Ecdysozoa</taxon>
        <taxon>Arthropoda</taxon>
        <taxon>Hexapoda</taxon>
        <taxon>Insecta</taxon>
        <taxon>Pterygota</taxon>
        <taxon>Neoptera</taxon>
        <taxon>Paraneoptera</taxon>
        <taxon>Hemiptera</taxon>
        <taxon>Sternorrhyncha</taxon>
        <taxon>Aphidomorpha</taxon>
        <taxon>Aphidoidea</taxon>
        <taxon>Aphididae</taxon>
        <taxon>Sipha</taxon>
    </lineage>
</organism>
<evidence type="ECO:0000313" key="1">
    <source>
        <dbReference type="EMBL" id="MBY72043.1"/>
    </source>
</evidence>
<name>A0A2S2Q2U5_9HEMI</name>
<accession>A0A2S2Q2U5</accession>